<feature type="binding site" evidence="9">
    <location>
        <position position="284"/>
    </location>
    <ligand>
        <name>substrate</name>
    </ligand>
</feature>
<dbReference type="Pfam" id="PF01619">
    <property type="entry name" value="Pro_dh"/>
    <property type="match status" value="1"/>
</dbReference>
<feature type="binding site" evidence="10">
    <location>
        <begin position="183"/>
        <end position="185"/>
    </location>
    <ligand>
        <name>FAD</name>
        <dbReference type="ChEBI" id="CHEBI:57692"/>
    </ligand>
</feature>
<dbReference type="RefSeq" id="WP_058265597.1">
    <property type="nucleotide sequence ID" value="NZ_FMYN01000003.1"/>
</dbReference>
<comment type="cofactor">
    <cofactor evidence="10">
        <name>FAD</name>
        <dbReference type="ChEBI" id="CHEBI:57692"/>
    </cofactor>
    <text evidence="10">Binds 1 FAD per subunit.</text>
</comment>
<feature type="binding site" evidence="10">
    <location>
        <position position="134"/>
    </location>
    <ligand>
        <name>FAD</name>
        <dbReference type="ChEBI" id="CHEBI:57692"/>
    </ligand>
</feature>
<comment type="catalytic activity">
    <reaction evidence="8">
        <text>L-proline + a quinone = (S)-1-pyrroline-5-carboxylate + a quinol + H(+)</text>
        <dbReference type="Rhea" id="RHEA:23784"/>
        <dbReference type="ChEBI" id="CHEBI:15378"/>
        <dbReference type="ChEBI" id="CHEBI:17388"/>
        <dbReference type="ChEBI" id="CHEBI:24646"/>
        <dbReference type="ChEBI" id="CHEBI:60039"/>
        <dbReference type="ChEBI" id="CHEBI:132124"/>
        <dbReference type="EC" id="1.5.5.2"/>
    </reaction>
</comment>
<feature type="domain" description="Proline dehydrogenase" evidence="11">
    <location>
        <begin position="45"/>
        <end position="295"/>
    </location>
</feature>
<dbReference type="InterPro" id="IPR029041">
    <property type="entry name" value="FAD-linked_oxidoreductase-like"/>
</dbReference>
<keyword evidence="7" id="KW-0642">Proline metabolism</keyword>
<feature type="binding site" evidence="10">
    <location>
        <position position="162"/>
    </location>
    <ligand>
        <name>FAD</name>
        <dbReference type="ChEBI" id="CHEBI:57692"/>
    </ligand>
</feature>
<dbReference type="InterPro" id="IPR002872">
    <property type="entry name" value="Proline_DH_dom"/>
</dbReference>
<comment type="pathway">
    <text evidence="1">Amino-acid degradation; L-proline degradation into L-glutamate; L-glutamate from L-proline: step 1/2.</text>
</comment>
<dbReference type="PIRSF" id="PIRSF000196">
    <property type="entry name" value="Pro_dehydrog"/>
    <property type="match status" value="1"/>
</dbReference>
<evidence type="ECO:0000256" key="10">
    <source>
        <dbReference type="PIRSR" id="PIRSR000196-2"/>
    </source>
</evidence>
<dbReference type="GO" id="GO:0004657">
    <property type="term" value="F:proline dehydrogenase activity"/>
    <property type="evidence" value="ECO:0007669"/>
    <property type="project" value="UniProtKB-EC"/>
</dbReference>
<dbReference type="SUPFAM" id="SSF51730">
    <property type="entry name" value="FAD-linked oxidoreductase"/>
    <property type="match status" value="1"/>
</dbReference>
<feature type="binding site" evidence="10">
    <location>
        <position position="197"/>
    </location>
    <ligand>
        <name>FAD</name>
        <dbReference type="ChEBI" id="CHEBI:57692"/>
    </ligand>
</feature>
<evidence type="ECO:0000256" key="5">
    <source>
        <dbReference type="ARBA" id="ARBA00022827"/>
    </source>
</evidence>
<evidence type="ECO:0000256" key="9">
    <source>
        <dbReference type="PIRSR" id="PIRSR000196-1"/>
    </source>
</evidence>
<evidence type="ECO:0000313" key="13">
    <source>
        <dbReference type="Proteomes" id="UP000053797"/>
    </source>
</evidence>
<gene>
    <name evidence="12" type="ORF">AS033_11545</name>
</gene>
<protein>
    <recommendedName>
        <fullName evidence="2">proline dehydrogenase</fullName>
        <ecNumber evidence="2">1.5.5.2</ecNumber>
    </recommendedName>
</protein>
<accession>A0A0V8GFA2</accession>
<feature type="binding site" evidence="10">
    <location>
        <begin position="222"/>
        <end position="223"/>
    </location>
    <ligand>
        <name>FAD</name>
        <dbReference type="ChEBI" id="CHEBI:57692"/>
    </ligand>
</feature>
<proteinExistence type="predicted"/>
<evidence type="ECO:0000256" key="8">
    <source>
        <dbReference type="ARBA" id="ARBA00048779"/>
    </source>
</evidence>
<keyword evidence="5 10" id="KW-0274">FAD</keyword>
<evidence type="ECO:0000256" key="7">
    <source>
        <dbReference type="ARBA" id="ARBA00023062"/>
    </source>
</evidence>
<evidence type="ECO:0000256" key="6">
    <source>
        <dbReference type="ARBA" id="ARBA00023002"/>
    </source>
</evidence>
<dbReference type="EC" id="1.5.5.2" evidence="2"/>
<dbReference type="Proteomes" id="UP000053797">
    <property type="component" value="Unassembled WGS sequence"/>
</dbReference>
<name>A0A0V8GFA2_9BACL</name>
<evidence type="ECO:0000313" key="12">
    <source>
        <dbReference type="EMBL" id="KSU48952.1"/>
    </source>
</evidence>
<comment type="caution">
    <text evidence="12">The sequence shown here is derived from an EMBL/GenBank/DDBJ whole genome shotgun (WGS) entry which is preliminary data.</text>
</comment>
<feature type="binding site" evidence="9">
    <location>
        <position position="99"/>
    </location>
    <ligand>
        <name>substrate</name>
    </ligand>
</feature>
<dbReference type="UniPathway" id="UPA00261">
    <property type="reaction ID" value="UER00373"/>
</dbReference>
<evidence type="ECO:0000256" key="2">
    <source>
        <dbReference type="ARBA" id="ARBA00012695"/>
    </source>
</evidence>
<feature type="binding site" evidence="9">
    <location>
        <position position="285"/>
    </location>
    <ligand>
        <name>substrate</name>
    </ligand>
</feature>
<dbReference type="OrthoDB" id="2350778at2"/>
<dbReference type="PANTHER" id="PTHR13914">
    <property type="entry name" value="PROLINE OXIDASE"/>
    <property type="match status" value="1"/>
</dbReference>
<evidence type="ECO:0000256" key="1">
    <source>
        <dbReference type="ARBA" id="ARBA00004739"/>
    </source>
</evidence>
<sequence>MLQQITGAVFEYLAENRLLIQLAKKVGLPLGGTLFVGGQGAEETLDTVKQFNQDGRAATVDCLGEFIETEQDAVDIANECIKVIGQIKEHGLDAQVSLKLTSIGLRIDPDIAYQQLSRITEIAYQRNMRVTVNMEEAMMVESIVRVFERVHEHYPNVGIALQANVFRSRFDLERLQATVRIVKGAYDGDDELYIQPKKTVDETYLQLVKVNLLNGNYTQIATHDEQIIQQIIDFTQMKQIDPSRFEFQMLQGMRPKRQQELVRQGYRVVIYVPHGVDWYTYLMRRLAERPANIAFTVGAMLRR</sequence>
<keyword evidence="6" id="KW-0560">Oxidoreductase</keyword>
<reference evidence="12 13" key="1">
    <citation type="journal article" date="2015" name="Int. J. Syst. Evol. Microbiol.">
        <title>Exiguobacterium enclense sp. nov., isolated from sediment.</title>
        <authorList>
            <person name="Dastager S.G."/>
            <person name="Mawlankar R."/>
            <person name="Sonalkar V.V."/>
            <person name="Thorat M.N."/>
            <person name="Mual P."/>
            <person name="Verma A."/>
            <person name="Krishnamurthi S."/>
            <person name="Tang S.K."/>
            <person name="Li W.J."/>
        </authorList>
    </citation>
    <scope>NUCLEOTIDE SEQUENCE [LARGE SCALE GENOMIC DNA]</scope>
    <source>
        <strain evidence="12 13">NIO-1109</strain>
    </source>
</reference>
<dbReference type="PANTHER" id="PTHR13914:SF0">
    <property type="entry name" value="PROLINE DEHYDROGENASE 1, MITOCHONDRIAL"/>
    <property type="match status" value="1"/>
</dbReference>
<dbReference type="InterPro" id="IPR008219">
    <property type="entry name" value="PRODH_bac_arc"/>
</dbReference>
<dbReference type="EMBL" id="LNQL01000003">
    <property type="protein sequence ID" value="KSU48952.1"/>
    <property type="molecule type" value="Genomic_DNA"/>
</dbReference>
<dbReference type="InterPro" id="IPR015659">
    <property type="entry name" value="Proline_oxidase"/>
</dbReference>
<organism evidence="12 13">
    <name type="scientific">Exiguobacterium indicum</name>
    <dbReference type="NCBI Taxonomy" id="296995"/>
    <lineage>
        <taxon>Bacteria</taxon>
        <taxon>Bacillati</taxon>
        <taxon>Bacillota</taxon>
        <taxon>Bacilli</taxon>
        <taxon>Bacillales</taxon>
        <taxon>Bacillales Family XII. Incertae Sedis</taxon>
        <taxon>Exiguobacterium</taxon>
    </lineage>
</organism>
<keyword evidence="4 10" id="KW-0547">Nucleotide-binding</keyword>
<evidence type="ECO:0000256" key="4">
    <source>
        <dbReference type="ARBA" id="ARBA00022741"/>
    </source>
</evidence>
<keyword evidence="3" id="KW-0285">Flavoprotein</keyword>
<dbReference type="GO" id="GO:0010133">
    <property type="term" value="P:L-proline catabolic process to L-glutamate"/>
    <property type="evidence" value="ECO:0007669"/>
    <property type="project" value="UniProtKB-UniPathway"/>
</dbReference>
<dbReference type="Gene3D" id="3.20.20.220">
    <property type="match status" value="1"/>
</dbReference>
<dbReference type="GO" id="GO:0000166">
    <property type="term" value="F:nucleotide binding"/>
    <property type="evidence" value="ECO:0007669"/>
    <property type="project" value="UniProtKB-KW"/>
</dbReference>
<evidence type="ECO:0000259" key="11">
    <source>
        <dbReference type="Pfam" id="PF01619"/>
    </source>
</evidence>
<evidence type="ECO:0000256" key="3">
    <source>
        <dbReference type="ARBA" id="ARBA00022630"/>
    </source>
</evidence>
<dbReference type="AlphaFoldDB" id="A0A0V8GFA2"/>